<sequence>MRAPTSLAGSYNTSIWGRVAAISAPLISLGTQAASGCAPSVEVLPISDVETKKSAATPPKMRAPTSLAGSYKTSIWGRVAAISAPLMSLGKGIMRLPERWKKVTEQNVGQRSYADLFDEE</sequence>
<evidence type="ECO:0000313" key="1">
    <source>
        <dbReference type="EMBL" id="KOX72057.1"/>
    </source>
</evidence>
<reference evidence="1 2" key="1">
    <citation type="submission" date="2015-07" db="EMBL/GenBank/DDBJ databases">
        <title>The genome of Melipona quadrifasciata.</title>
        <authorList>
            <person name="Pan H."/>
            <person name="Kapheim K."/>
        </authorList>
    </citation>
    <scope>NUCLEOTIDE SEQUENCE [LARGE SCALE GENOMIC DNA]</scope>
    <source>
        <strain evidence="1">0111107301</strain>
        <tissue evidence="1">Whole body</tissue>
    </source>
</reference>
<proteinExistence type="predicted"/>
<dbReference type="EMBL" id="KQ435824">
    <property type="protein sequence ID" value="KOX72057.1"/>
    <property type="molecule type" value="Genomic_DNA"/>
</dbReference>
<dbReference type="AlphaFoldDB" id="A0A0M8ZVY8"/>
<name>A0A0M8ZVY8_9HYME</name>
<evidence type="ECO:0000313" key="2">
    <source>
        <dbReference type="Proteomes" id="UP000053105"/>
    </source>
</evidence>
<organism evidence="1 2">
    <name type="scientific">Melipona quadrifasciata</name>
    <dbReference type="NCBI Taxonomy" id="166423"/>
    <lineage>
        <taxon>Eukaryota</taxon>
        <taxon>Metazoa</taxon>
        <taxon>Ecdysozoa</taxon>
        <taxon>Arthropoda</taxon>
        <taxon>Hexapoda</taxon>
        <taxon>Insecta</taxon>
        <taxon>Pterygota</taxon>
        <taxon>Neoptera</taxon>
        <taxon>Endopterygota</taxon>
        <taxon>Hymenoptera</taxon>
        <taxon>Apocrita</taxon>
        <taxon>Aculeata</taxon>
        <taxon>Apoidea</taxon>
        <taxon>Anthophila</taxon>
        <taxon>Apidae</taxon>
        <taxon>Melipona</taxon>
    </lineage>
</organism>
<gene>
    <name evidence="1" type="ORF">WN51_00918</name>
</gene>
<keyword evidence="2" id="KW-1185">Reference proteome</keyword>
<accession>A0A0M8ZVY8</accession>
<dbReference type="Proteomes" id="UP000053105">
    <property type="component" value="Unassembled WGS sequence"/>
</dbReference>
<protein>
    <submittedName>
        <fullName evidence="1">Uncharacterized protein</fullName>
    </submittedName>
</protein>